<organism evidence="2 3">
    <name type="scientific">Amblyomma americanum</name>
    <name type="common">Lone star tick</name>
    <dbReference type="NCBI Taxonomy" id="6943"/>
    <lineage>
        <taxon>Eukaryota</taxon>
        <taxon>Metazoa</taxon>
        <taxon>Ecdysozoa</taxon>
        <taxon>Arthropoda</taxon>
        <taxon>Chelicerata</taxon>
        <taxon>Arachnida</taxon>
        <taxon>Acari</taxon>
        <taxon>Parasitiformes</taxon>
        <taxon>Ixodida</taxon>
        <taxon>Ixodoidea</taxon>
        <taxon>Ixodidae</taxon>
        <taxon>Amblyomminae</taxon>
        <taxon>Amblyomma</taxon>
    </lineage>
</organism>
<dbReference type="AlphaFoldDB" id="A0AAQ4D5C9"/>
<feature type="transmembrane region" description="Helical" evidence="1">
    <location>
        <begin position="6"/>
        <end position="24"/>
    </location>
</feature>
<evidence type="ECO:0000256" key="1">
    <source>
        <dbReference type="SAM" id="Phobius"/>
    </source>
</evidence>
<accession>A0AAQ4D5C9</accession>
<evidence type="ECO:0000313" key="3">
    <source>
        <dbReference type="Proteomes" id="UP001321473"/>
    </source>
</evidence>
<gene>
    <name evidence="2" type="ORF">V5799_004699</name>
</gene>
<sequence length="86" mass="10063">MTGLRQGKIMFVIPAFYCWTYLLLQINMRNCKLLYIFSFALFEIVRYPEMLRLLPVIHLAHLAINLNAQGMSRMFTHIAGELQCNP</sequence>
<keyword evidence="3" id="KW-1185">Reference proteome</keyword>
<name>A0AAQ4D5C9_AMBAM</name>
<comment type="caution">
    <text evidence="2">The sequence shown here is derived from an EMBL/GenBank/DDBJ whole genome shotgun (WGS) entry which is preliminary data.</text>
</comment>
<reference evidence="2 3" key="1">
    <citation type="journal article" date="2023" name="Arcadia Sci">
        <title>De novo assembly of a long-read Amblyomma americanum tick genome.</title>
        <authorList>
            <person name="Chou S."/>
            <person name="Poskanzer K.E."/>
            <person name="Rollins M."/>
            <person name="Thuy-Boun P.S."/>
        </authorList>
    </citation>
    <scope>NUCLEOTIDE SEQUENCE [LARGE SCALE GENOMIC DNA]</scope>
    <source>
        <strain evidence="2">F_SG_1</strain>
        <tissue evidence="2">Salivary glands</tissue>
    </source>
</reference>
<keyword evidence="1" id="KW-0812">Transmembrane</keyword>
<protein>
    <submittedName>
        <fullName evidence="2">Uncharacterized protein</fullName>
    </submittedName>
</protein>
<evidence type="ECO:0000313" key="2">
    <source>
        <dbReference type="EMBL" id="KAK8757669.1"/>
    </source>
</evidence>
<proteinExistence type="predicted"/>
<dbReference type="Proteomes" id="UP001321473">
    <property type="component" value="Unassembled WGS sequence"/>
</dbReference>
<keyword evidence="1" id="KW-0472">Membrane</keyword>
<keyword evidence="1" id="KW-1133">Transmembrane helix</keyword>
<dbReference type="EMBL" id="JARKHS020034968">
    <property type="protein sequence ID" value="KAK8757669.1"/>
    <property type="molecule type" value="Genomic_DNA"/>
</dbReference>